<comment type="subcellular location">
    <subcellularLocation>
        <location evidence="1">Membrane</location>
        <topology evidence="1">Multi-pass membrane protein</topology>
    </subcellularLocation>
</comment>
<feature type="transmembrane region" description="Helical" evidence="6">
    <location>
        <begin position="498"/>
        <end position="520"/>
    </location>
</feature>
<feature type="transmembrane region" description="Helical" evidence="6">
    <location>
        <begin position="672"/>
        <end position="693"/>
    </location>
</feature>
<evidence type="ECO:0000256" key="6">
    <source>
        <dbReference type="SAM" id="Phobius"/>
    </source>
</evidence>
<dbReference type="Proteomes" id="UP000663823">
    <property type="component" value="Unassembled WGS sequence"/>
</dbReference>
<dbReference type="Gene3D" id="1.20.1250.20">
    <property type="entry name" value="MFS general substrate transporter like domains"/>
    <property type="match status" value="4"/>
</dbReference>
<feature type="transmembrane region" description="Helical" evidence="6">
    <location>
        <begin position="433"/>
        <end position="452"/>
    </location>
</feature>
<feature type="transmembrane region" description="Helical" evidence="6">
    <location>
        <begin position="1032"/>
        <end position="1053"/>
    </location>
</feature>
<feature type="transmembrane region" description="Helical" evidence="6">
    <location>
        <begin position="80"/>
        <end position="101"/>
    </location>
</feature>
<dbReference type="EMBL" id="CAJOAX010000253">
    <property type="protein sequence ID" value="CAF3550314.1"/>
    <property type="molecule type" value="Genomic_DNA"/>
</dbReference>
<dbReference type="InterPro" id="IPR024989">
    <property type="entry name" value="MFS_assoc_dom"/>
</dbReference>
<feature type="transmembrane region" description="Helical" evidence="6">
    <location>
        <begin position="827"/>
        <end position="857"/>
    </location>
</feature>
<reference evidence="8" key="1">
    <citation type="submission" date="2021-02" db="EMBL/GenBank/DDBJ databases">
        <authorList>
            <person name="Nowell W R."/>
        </authorList>
    </citation>
    <scope>NUCLEOTIDE SEQUENCE</scope>
</reference>
<feature type="transmembrane region" description="Helical" evidence="6">
    <location>
        <begin position="1006"/>
        <end position="1025"/>
    </location>
</feature>
<feature type="transmembrane region" description="Helical" evidence="6">
    <location>
        <begin position="473"/>
        <end position="492"/>
    </location>
</feature>
<feature type="domain" description="Major facilitator superfamily associated" evidence="7">
    <location>
        <begin position="18"/>
        <end position="501"/>
    </location>
</feature>
<dbReference type="AlphaFoldDB" id="A0A818JTY2"/>
<evidence type="ECO:0000313" key="8">
    <source>
        <dbReference type="EMBL" id="CAF3550314.1"/>
    </source>
</evidence>
<evidence type="ECO:0000256" key="2">
    <source>
        <dbReference type="ARBA" id="ARBA00005241"/>
    </source>
</evidence>
<evidence type="ECO:0000256" key="5">
    <source>
        <dbReference type="ARBA" id="ARBA00023136"/>
    </source>
</evidence>
<evidence type="ECO:0000256" key="3">
    <source>
        <dbReference type="ARBA" id="ARBA00022692"/>
    </source>
</evidence>
<feature type="transmembrane region" description="Helical" evidence="6">
    <location>
        <begin position="377"/>
        <end position="396"/>
    </location>
</feature>
<proteinExistence type="inferred from homology"/>
<feature type="transmembrane region" description="Helical" evidence="6">
    <location>
        <begin position="228"/>
        <end position="254"/>
    </location>
</feature>
<dbReference type="SUPFAM" id="SSF103473">
    <property type="entry name" value="MFS general substrate transporter"/>
    <property type="match status" value="3"/>
</dbReference>
<accession>A0A818JTY2</accession>
<feature type="transmembrane region" description="Helical" evidence="6">
    <location>
        <begin position="1126"/>
        <end position="1148"/>
    </location>
</feature>
<feature type="transmembrane region" description="Helical" evidence="6">
    <location>
        <begin position="1059"/>
        <end position="1078"/>
    </location>
</feature>
<feature type="transmembrane region" description="Helical" evidence="6">
    <location>
        <begin position="408"/>
        <end position="427"/>
    </location>
</feature>
<keyword evidence="4 6" id="KW-1133">Transmembrane helix</keyword>
<dbReference type="InterPro" id="IPR036259">
    <property type="entry name" value="MFS_trans_sf"/>
</dbReference>
<dbReference type="InterPro" id="IPR051717">
    <property type="entry name" value="MFS_MFSD6"/>
</dbReference>
<feature type="transmembrane region" description="Helical" evidence="6">
    <location>
        <begin position="616"/>
        <end position="634"/>
    </location>
</feature>
<feature type="transmembrane region" description="Helical" evidence="6">
    <location>
        <begin position="1098"/>
        <end position="1120"/>
    </location>
</feature>
<comment type="similarity">
    <text evidence="2">Belongs to the major facilitator superfamily. MFSD6 family.</text>
</comment>
<organism evidence="8 9">
    <name type="scientific">Rotaria sordida</name>
    <dbReference type="NCBI Taxonomy" id="392033"/>
    <lineage>
        <taxon>Eukaryota</taxon>
        <taxon>Metazoa</taxon>
        <taxon>Spiralia</taxon>
        <taxon>Gnathifera</taxon>
        <taxon>Rotifera</taxon>
        <taxon>Eurotatoria</taxon>
        <taxon>Bdelloidea</taxon>
        <taxon>Philodinida</taxon>
        <taxon>Philodinidae</taxon>
        <taxon>Rotaria</taxon>
    </lineage>
</organism>
<gene>
    <name evidence="8" type="ORF">OTI717_LOCUS4266</name>
</gene>
<feature type="transmembrane region" description="Helical" evidence="6">
    <location>
        <begin position="646"/>
        <end position="665"/>
    </location>
</feature>
<keyword evidence="5 6" id="KW-0472">Membrane</keyword>
<feature type="transmembrane region" description="Helical" evidence="6">
    <location>
        <begin position="54"/>
        <end position="74"/>
    </location>
</feature>
<feature type="transmembrane region" description="Helical" evidence="6">
    <location>
        <begin position="968"/>
        <end position="986"/>
    </location>
</feature>
<feature type="transmembrane region" description="Helical" evidence="6">
    <location>
        <begin position="893"/>
        <end position="915"/>
    </location>
</feature>
<comment type="caution">
    <text evidence="8">The sequence shown here is derived from an EMBL/GenBank/DDBJ whole genome shotgun (WGS) entry which is preliminary data.</text>
</comment>
<feature type="domain" description="Major facilitator superfamily associated" evidence="7">
    <location>
        <begin position="609"/>
        <end position="1129"/>
    </location>
</feature>
<keyword evidence="3 6" id="KW-0812">Transmembrane</keyword>
<dbReference type="Pfam" id="PF12832">
    <property type="entry name" value="MFS_1_like"/>
    <property type="match status" value="2"/>
</dbReference>
<feature type="transmembrane region" description="Helical" evidence="6">
    <location>
        <begin position="869"/>
        <end position="887"/>
    </location>
</feature>
<evidence type="ECO:0000256" key="4">
    <source>
        <dbReference type="ARBA" id="ARBA00022989"/>
    </source>
</evidence>
<feature type="transmembrane region" description="Helical" evidence="6">
    <location>
        <begin position="24"/>
        <end position="42"/>
    </location>
</feature>
<sequence>MDSTSDNSKLSFISRYHVILKSHYFLFFSAYGVVFPILNLTLRSHGLSNTEISVSNTILKFLIFLTNPLMGFIADKSRRFLTTFNILVVIYSIAFTILFLLPNIKSHHIQADLHYLKPSEYVLDFCASQEVVTKCSSRSDCGCSYQAYCQRENYLFNFTFTMNSNNIQKRLKDTLKSQCGIDYRVSIDEVLLENKLDFQSSSMIKCEITCSIPFFCHGLRYKGQTIYIFLYGILYIIGYSLVSAANAMGASIGFSSLPGADLFGKQRVWGTIGFGIIAFSTSRIYELFRSEYVYVIMFNIISILTIIVTSFIPMHKNEKKTNEKKQKLNLSTLITLFKNMDVFIFLSITFIWGMSYGCLHPYLALYVDEMAPCQSRSIIGFMFLIASISEVTAFYSAKRLINFFGPNLSSIIIFLAFSVRFGGYYFILEPRFFLPLETMHFFNFGILYVLIAQKADLIAPPGLSGTLQGIAHGVILGLGCGIGLIVSSYIYIVIQQRLLFLVFAILNIVAAIFYSIYFLLTYKKSSIKNVIVSTDNNIVLEEDGNLNQESLPSLAMMATNNTENKQYEQQKLKEEKKKKTNGMESPSMLAPTTNVVSASSSLPFVHRYYVLLKAHYFLFFSAFGILYPILNITLRGRGLSTTEISYANLIIPFLVFFTNPLLGFVADHSRRYLLTFNCIIIIITCLYSILFILPTIKSNYIQATIVYDNQLGHVLDFCASEEVATKCSSRSECGCSYTSLCQTTNSPFNFTFTMSSKDTRQPKKSSIDTSEFSTCGVQYRVPVDKFIHNYTSHLYSNIDNTSLLVVCEITCSITHFCHGTRQSQQALYILLYALLFIVGTNLLSIGITIGASIGFATLPRPDIFGEQRVWGTIGFGLSAFAASRIYAHYKTEYVYIIMFSITTIICICVTSFIRIQPHKRRRKKTNDNIQNNEQEIDDISVNNITIETKNKDASQFKVAALIPLLKKIDVIVFLSLTFIWGMSYAALDPYLYLYIDEIAPCQSHVIVGWMSMISASAEVIALFLASRMLRLLGMNTASIIILIAFAIRFAGYYFIRRPYFLLIMETMHYFNFGILYVLIAQKADSIAPPGLAGTLQGVVYGVSFGLGRGIGLIASSIIYTRLQSRLLFLVFALFDTIAALIYSTYFLLQAKFSKKSAQLNNTMNIPKIVIESETIINEEPLLISSSTNKIDNKIIEQ</sequence>
<dbReference type="PANTHER" id="PTHR16172">
    <property type="entry name" value="MAJOR FACILITATOR SUPERFAMILY DOMAIN-CONTAINING PROTEIN 6-LIKE"/>
    <property type="match status" value="1"/>
</dbReference>
<evidence type="ECO:0000256" key="1">
    <source>
        <dbReference type="ARBA" id="ARBA00004141"/>
    </source>
</evidence>
<dbReference type="GO" id="GO:0016020">
    <property type="term" value="C:membrane"/>
    <property type="evidence" value="ECO:0007669"/>
    <property type="project" value="UniProtKB-SubCell"/>
</dbReference>
<evidence type="ECO:0000259" key="7">
    <source>
        <dbReference type="Pfam" id="PF12832"/>
    </source>
</evidence>
<dbReference type="PANTHER" id="PTHR16172:SF41">
    <property type="entry name" value="MAJOR FACILITATOR SUPERFAMILY DOMAIN-CONTAINING PROTEIN 6-LIKE"/>
    <property type="match status" value="1"/>
</dbReference>
<name>A0A818JTY2_9BILA</name>
<protein>
    <recommendedName>
        <fullName evidence="7">Major facilitator superfamily associated domain-containing protein</fullName>
    </recommendedName>
</protein>
<feature type="transmembrane region" description="Helical" evidence="6">
    <location>
        <begin position="292"/>
        <end position="312"/>
    </location>
</feature>
<feature type="transmembrane region" description="Helical" evidence="6">
    <location>
        <begin position="333"/>
        <end position="357"/>
    </location>
</feature>
<evidence type="ECO:0000313" key="9">
    <source>
        <dbReference type="Proteomes" id="UP000663823"/>
    </source>
</evidence>